<keyword evidence="2" id="KW-1185">Reference proteome</keyword>
<organism evidence="1 2">
    <name type="scientific">Porphyromonas gingivicanis</name>
    <dbReference type="NCBI Taxonomy" id="266762"/>
    <lineage>
        <taxon>Bacteria</taxon>
        <taxon>Pseudomonadati</taxon>
        <taxon>Bacteroidota</taxon>
        <taxon>Bacteroidia</taxon>
        <taxon>Bacteroidales</taxon>
        <taxon>Porphyromonadaceae</taxon>
        <taxon>Porphyromonas</taxon>
    </lineage>
</organism>
<name>A0A0A2G9Q8_9PORP</name>
<evidence type="ECO:0000313" key="2">
    <source>
        <dbReference type="Proteomes" id="UP000030134"/>
    </source>
</evidence>
<reference evidence="1 2" key="1">
    <citation type="submission" date="2014-08" db="EMBL/GenBank/DDBJ databases">
        <title>Porphyromonas gingivicanis strain:COT-022_OH1391 Genome sequencing.</title>
        <authorList>
            <person name="Wallis C."/>
            <person name="Deusch O."/>
            <person name="O'Flynn C."/>
            <person name="Davis I."/>
            <person name="Jospin G."/>
            <person name="Darling A.E."/>
            <person name="Coil D.A."/>
            <person name="Alexiev A."/>
            <person name="Horsfall A."/>
            <person name="Kirkwood N."/>
            <person name="Harris S."/>
            <person name="Eisen J.A."/>
        </authorList>
    </citation>
    <scope>NUCLEOTIDE SEQUENCE [LARGE SCALE GENOMIC DNA]</scope>
    <source>
        <strain evidence="2">COT-022 OH1391</strain>
    </source>
</reference>
<dbReference type="EMBL" id="JQZW01000002">
    <property type="protein sequence ID" value="KGN99167.1"/>
    <property type="molecule type" value="Genomic_DNA"/>
</dbReference>
<sequence length="63" mass="6968">MGERGCGSIYVTKNRCTEPHRGRYATGLLISEKIEKVEFGLSQKDYKTSKRGGGAAVRHLLRG</sequence>
<comment type="caution">
    <text evidence="1">The sequence shown here is derived from an EMBL/GenBank/DDBJ whole genome shotgun (WGS) entry which is preliminary data.</text>
</comment>
<dbReference type="AlphaFoldDB" id="A0A0A2G9Q8"/>
<accession>A0A0A2G9Q8</accession>
<proteinExistence type="predicted"/>
<dbReference type="Proteomes" id="UP000030134">
    <property type="component" value="Unassembled WGS sequence"/>
</dbReference>
<protein>
    <submittedName>
        <fullName evidence="1">Uncharacterized protein</fullName>
    </submittedName>
</protein>
<evidence type="ECO:0000313" key="1">
    <source>
        <dbReference type="EMBL" id="KGN99167.1"/>
    </source>
</evidence>
<gene>
    <name evidence="1" type="ORF">HQ36_01555</name>
</gene>